<dbReference type="Proteomes" id="UP000248887">
    <property type="component" value="Unassembled WGS sequence"/>
</dbReference>
<dbReference type="AlphaFoldDB" id="A0A2W5RAU2"/>
<sequence length="146" mass="15046">MLRLLMGLVGVELRHTVRRASTTALLFFLAALLLGAAIIAFLVAGYILLAERYDPVMAAFIIAGLCLIGSLIFFLIAYMRTRRRAPAPVYGGLSGLMGGAPVAAPVASVPPPSVVGSPPPPPMQASTVVAVAAGAALLGLILGRRI</sequence>
<gene>
    <name evidence="2" type="ORF">DI549_00010</name>
</gene>
<evidence type="ECO:0000313" key="2">
    <source>
        <dbReference type="EMBL" id="PZQ85914.1"/>
    </source>
</evidence>
<name>A0A2W5RAU2_ANCNO</name>
<dbReference type="Pfam" id="PF07332">
    <property type="entry name" value="Phage_holin_3_6"/>
    <property type="match status" value="1"/>
</dbReference>
<keyword evidence="1" id="KW-0812">Transmembrane</keyword>
<evidence type="ECO:0000313" key="3">
    <source>
        <dbReference type="Proteomes" id="UP000248887"/>
    </source>
</evidence>
<organism evidence="2 3">
    <name type="scientific">Ancylobacter novellus</name>
    <name type="common">Thiobacillus novellus</name>
    <dbReference type="NCBI Taxonomy" id="921"/>
    <lineage>
        <taxon>Bacteria</taxon>
        <taxon>Pseudomonadati</taxon>
        <taxon>Pseudomonadota</taxon>
        <taxon>Alphaproteobacteria</taxon>
        <taxon>Hyphomicrobiales</taxon>
        <taxon>Xanthobacteraceae</taxon>
        <taxon>Ancylobacter</taxon>
    </lineage>
</organism>
<feature type="transmembrane region" description="Helical" evidence="1">
    <location>
        <begin position="89"/>
        <end position="111"/>
    </location>
</feature>
<reference evidence="2 3" key="1">
    <citation type="submission" date="2017-08" db="EMBL/GenBank/DDBJ databases">
        <title>Infants hospitalized years apart are colonized by the same room-sourced microbial strains.</title>
        <authorList>
            <person name="Brooks B."/>
            <person name="Olm M.R."/>
            <person name="Firek B.A."/>
            <person name="Baker R."/>
            <person name="Thomas B.C."/>
            <person name="Morowitz M.J."/>
            <person name="Banfield J.F."/>
        </authorList>
    </citation>
    <scope>NUCLEOTIDE SEQUENCE [LARGE SCALE GENOMIC DNA]</scope>
    <source>
        <strain evidence="2">S2_005_001_R2_27</strain>
    </source>
</reference>
<feature type="transmembrane region" description="Helical" evidence="1">
    <location>
        <begin position="24"/>
        <end position="49"/>
    </location>
</feature>
<comment type="caution">
    <text evidence="2">The sequence shown here is derived from an EMBL/GenBank/DDBJ whole genome shotgun (WGS) entry which is preliminary data.</text>
</comment>
<dbReference type="InterPro" id="IPR009937">
    <property type="entry name" value="Phage_holin_3_6"/>
</dbReference>
<proteinExistence type="predicted"/>
<protein>
    <submittedName>
        <fullName evidence="2">Uncharacterized protein</fullName>
    </submittedName>
</protein>
<feature type="transmembrane region" description="Helical" evidence="1">
    <location>
        <begin position="123"/>
        <end position="143"/>
    </location>
</feature>
<accession>A0A2W5RAU2</accession>
<evidence type="ECO:0000256" key="1">
    <source>
        <dbReference type="SAM" id="Phobius"/>
    </source>
</evidence>
<keyword evidence="1" id="KW-1133">Transmembrane helix</keyword>
<feature type="transmembrane region" description="Helical" evidence="1">
    <location>
        <begin position="55"/>
        <end position="77"/>
    </location>
</feature>
<dbReference type="EMBL" id="QFQD01000001">
    <property type="protein sequence ID" value="PZQ85914.1"/>
    <property type="molecule type" value="Genomic_DNA"/>
</dbReference>
<keyword evidence="1" id="KW-0472">Membrane</keyword>